<evidence type="ECO:0000313" key="1">
    <source>
        <dbReference type="EMBL" id="OGF78266.1"/>
    </source>
</evidence>
<proteinExistence type="predicted"/>
<accession>A0A1F5WRH0</accession>
<gene>
    <name evidence="1" type="ORF">A3F23_02440</name>
</gene>
<reference evidence="1 2" key="1">
    <citation type="journal article" date="2016" name="Nat. Commun.">
        <title>Thousands of microbial genomes shed light on interconnected biogeochemical processes in an aquifer system.</title>
        <authorList>
            <person name="Anantharaman K."/>
            <person name="Brown C.T."/>
            <person name="Hug L.A."/>
            <person name="Sharon I."/>
            <person name="Castelle C.J."/>
            <person name="Probst A.J."/>
            <person name="Thomas B.C."/>
            <person name="Singh A."/>
            <person name="Wilkins M.J."/>
            <person name="Karaoz U."/>
            <person name="Brodie E.L."/>
            <person name="Williams K.H."/>
            <person name="Hubbard S.S."/>
            <person name="Banfield J.F."/>
        </authorList>
    </citation>
    <scope>NUCLEOTIDE SEQUENCE [LARGE SCALE GENOMIC DNA]</scope>
</reference>
<sequence>MANEEYLPVDLMSADEEAGKLLLKAIALLEEAQTILHSTCCYSEFLTTGTIVRSLELKPQVQSVQRRQR</sequence>
<protein>
    <submittedName>
        <fullName evidence="1">Uncharacterized protein</fullName>
    </submittedName>
</protein>
<dbReference type="EMBL" id="MFHT01000003">
    <property type="protein sequence ID" value="OGF78266.1"/>
    <property type="molecule type" value="Genomic_DNA"/>
</dbReference>
<name>A0A1F5WRH0_9BACT</name>
<evidence type="ECO:0000313" key="2">
    <source>
        <dbReference type="Proteomes" id="UP000177723"/>
    </source>
</evidence>
<dbReference type="Proteomes" id="UP000177723">
    <property type="component" value="Unassembled WGS sequence"/>
</dbReference>
<comment type="caution">
    <text evidence="1">The sequence shown here is derived from an EMBL/GenBank/DDBJ whole genome shotgun (WGS) entry which is preliminary data.</text>
</comment>
<organism evidence="1 2">
    <name type="scientific">Candidatus Giovannonibacteria bacterium RIFCSPHIGHO2_12_FULL_43_15</name>
    <dbReference type="NCBI Taxonomy" id="1798341"/>
    <lineage>
        <taxon>Bacteria</taxon>
        <taxon>Candidatus Giovannoniibacteriota</taxon>
    </lineage>
</organism>
<dbReference type="AlphaFoldDB" id="A0A1F5WRH0"/>